<dbReference type="PANTHER" id="PTHR10039:SF16">
    <property type="entry name" value="GPI INOSITOL-DEACYLASE"/>
    <property type="match status" value="1"/>
</dbReference>
<dbReference type="RefSeq" id="XP_066706364.1">
    <property type="nucleotide sequence ID" value="XM_066837471.1"/>
</dbReference>
<dbReference type="Gene3D" id="3.40.50.300">
    <property type="entry name" value="P-loop containing nucleotide triphosphate hydrolases"/>
    <property type="match status" value="1"/>
</dbReference>
<evidence type="ECO:0000256" key="1">
    <source>
        <dbReference type="ARBA" id="ARBA00022737"/>
    </source>
</evidence>
<evidence type="ECO:0000259" key="3">
    <source>
        <dbReference type="Pfam" id="PF24883"/>
    </source>
</evidence>
<name>A0ABR1QWA4_9PEZI</name>
<accession>A0ABR1QWA4</accession>
<dbReference type="GeneID" id="92070533"/>
<dbReference type="Pfam" id="PF24883">
    <property type="entry name" value="NPHP3_N"/>
    <property type="match status" value="1"/>
</dbReference>
<dbReference type="Proteomes" id="UP001391051">
    <property type="component" value="Unassembled WGS sequence"/>
</dbReference>
<evidence type="ECO:0000313" key="5">
    <source>
        <dbReference type="Proteomes" id="UP001391051"/>
    </source>
</evidence>
<evidence type="ECO:0000256" key="2">
    <source>
        <dbReference type="SAM" id="MobiDB-lite"/>
    </source>
</evidence>
<proteinExistence type="predicted"/>
<dbReference type="InterPro" id="IPR027417">
    <property type="entry name" value="P-loop_NTPase"/>
</dbReference>
<feature type="compositionally biased region" description="Polar residues" evidence="2">
    <location>
        <begin position="387"/>
        <end position="403"/>
    </location>
</feature>
<organism evidence="4 5">
    <name type="scientific">Apiospora aurea</name>
    <dbReference type="NCBI Taxonomy" id="335848"/>
    <lineage>
        <taxon>Eukaryota</taxon>
        <taxon>Fungi</taxon>
        <taxon>Dikarya</taxon>
        <taxon>Ascomycota</taxon>
        <taxon>Pezizomycotina</taxon>
        <taxon>Sordariomycetes</taxon>
        <taxon>Xylariomycetidae</taxon>
        <taxon>Amphisphaeriales</taxon>
        <taxon>Apiosporaceae</taxon>
        <taxon>Apiospora</taxon>
    </lineage>
</organism>
<sequence length="1003" mass="113458">MDPVTAIALASHSLKILEEIIKFCQECKEAYEDLPLVISLIEFECNTWNALLARLENRLKTNNPLGPCLDLAPFRVLEKVRDSISRLQAFISAKSLQDDSDITTRIKQAWKWTPIEKRKVKAIIDELSPIKSNFYLALDVDTNLSVGELQKQIQHVEKTIVGQSLQIQPMNKIKPQDIIPTETHRQKKALRIDETCDWIIESELWQDWLQGGSESCCRFLFIHGIAGSGKTILASALIDELLHNLGKRTLEERQAHLKGFSYYYCSHEHDVDEKRPFLRWIIYDLCRQLGDYVPESLAGVADASEVPDEVLLKCFLAISKQFKERVYLVVDAVDECRSPRAGFLEVLTTIGASPSYKHVSLLITGRLEPDINRAVGSALEDKHKLPLQTTSPLKRTSHQMTPESSKRRRFDPTLTSAQKREGSGLPHLLQEPVLPSPRTPDQGHEIYVHKELGNIGFWRTWGEKGAFTLEIKKKLAEKARGMFRLASCQIEMLRNGPLYDDKAVREAVNTMPDTIFDMYKGLVMKWVPGANAPNHVARNALALICSSTSEIPCAEVLVEAARLDVSSNTSLIRFTLKNLRDLLGCLIKITEMKRKPESAFQRNEDDVTFKEVLPAHCTVKEFVYDKTTAADPRVGYFAQTKASNLILELQVVWAGLTHWGQHCPANNTKTPTRFEEYCLKMTDKSLRLHRAAIAEEKSIYEHVFPCLGWSSPHFSQVGRTRRAFPTWFQINQTNVYQKDGSPSNENTSILVSLLLLDWPELAKKLLSTLAPKERKAVLKDEFSLERRPQKDFATTSDLVIQPQTTILRACVALRKVSFLQALVDCGADFLGEPGIIYYPLELHGGNDPIAPDEFSTTDSLLKSLLDAGADPCPRGYLFTPLQHIVTYLEEPWVHTLVHRLQYRNGNINMVGTPGGKDPYSNDDENDEKEAYWWYTQNPLKICRTVIPGWAKDAGEDEVDQARIQIDLLLRTFGAFETDKRQPRSSRGAGLVVNISDDKEDALA</sequence>
<feature type="region of interest" description="Disordered" evidence="2">
    <location>
        <begin position="386"/>
        <end position="439"/>
    </location>
</feature>
<evidence type="ECO:0000313" key="4">
    <source>
        <dbReference type="EMBL" id="KAK7966972.1"/>
    </source>
</evidence>
<dbReference type="InterPro" id="IPR056884">
    <property type="entry name" value="NPHP3-like_N"/>
</dbReference>
<protein>
    <recommendedName>
        <fullName evidence="3">Nephrocystin 3-like N-terminal domain-containing protein</fullName>
    </recommendedName>
</protein>
<comment type="caution">
    <text evidence="4">The sequence shown here is derived from an EMBL/GenBank/DDBJ whole genome shotgun (WGS) entry which is preliminary data.</text>
</comment>
<gene>
    <name evidence="4" type="ORF">PG986_001249</name>
</gene>
<keyword evidence="5" id="KW-1185">Reference proteome</keyword>
<reference evidence="4 5" key="1">
    <citation type="submission" date="2023-01" db="EMBL/GenBank/DDBJ databases">
        <title>Analysis of 21 Apiospora genomes using comparative genomics revels a genus with tremendous synthesis potential of carbohydrate active enzymes and secondary metabolites.</title>
        <authorList>
            <person name="Sorensen T."/>
        </authorList>
    </citation>
    <scope>NUCLEOTIDE SEQUENCE [LARGE SCALE GENOMIC DNA]</scope>
    <source>
        <strain evidence="4 5">CBS 24483</strain>
    </source>
</reference>
<keyword evidence="1" id="KW-0677">Repeat</keyword>
<feature type="domain" description="Nephrocystin 3-like N-terminal" evidence="3">
    <location>
        <begin position="194"/>
        <end position="366"/>
    </location>
</feature>
<dbReference type="PANTHER" id="PTHR10039">
    <property type="entry name" value="AMELOGENIN"/>
    <property type="match status" value="1"/>
</dbReference>
<dbReference type="SUPFAM" id="SSF52540">
    <property type="entry name" value="P-loop containing nucleoside triphosphate hydrolases"/>
    <property type="match status" value="2"/>
</dbReference>
<dbReference type="EMBL" id="JAQQWE010000001">
    <property type="protein sequence ID" value="KAK7966972.1"/>
    <property type="molecule type" value="Genomic_DNA"/>
</dbReference>